<dbReference type="PROSITE" id="PS51154">
    <property type="entry name" value="MACRO"/>
    <property type="match status" value="1"/>
</dbReference>
<gene>
    <name evidence="4" type="ORF">H8R94_04445</name>
</gene>
<sequence>MPFQIIRNDITKVKADAIVNTANPNVAVDDGVDSAIYKAAGKKKLLEARKKIGLLMPGEVAITDAFDLDAKYIIHASGPWWTDGSKGEEECLRSCYAKALQLAKDYGCNSIAFPLLATGTYGFPKELGIQIAVDTFTAFLEDNDIEITLAVFGSEDVTISGKLVEDVACFVDDGYVETALAEEYRNDNYPRETGKRPESRVGATLQSFHMPSFLRRENRDKEEDSFDALPLEEEAKEDESPDADMMQSYSAMEAPSVMMPEYLKPVSFEKKSESLEEALKEIYTDSFEKHLQQLINKKELKNSEVYATANISKQYFSKLLKGQVKPSKEKMLALAVGLRLNLDETIDFLRIAGYALSPISQTDKIVEYFIEHEDYNVLKIDIVLFDYGLDPLSNP</sequence>
<evidence type="ECO:0000313" key="5">
    <source>
        <dbReference type="Proteomes" id="UP000643810"/>
    </source>
</evidence>
<evidence type="ECO:0000259" key="3">
    <source>
        <dbReference type="PROSITE" id="PS51154"/>
    </source>
</evidence>
<dbReference type="PANTHER" id="PTHR11106">
    <property type="entry name" value="GANGLIOSIDE INDUCED DIFFERENTIATION ASSOCIATED PROTEIN 2-RELATED"/>
    <property type="match status" value="1"/>
</dbReference>
<feature type="domain" description="Macro" evidence="3">
    <location>
        <begin position="1"/>
        <end position="168"/>
    </location>
</feature>
<organism evidence="4 5">
    <name type="scientific">Roseburia lenta</name>
    <dbReference type="NCBI Taxonomy" id="2763061"/>
    <lineage>
        <taxon>Bacteria</taxon>
        <taxon>Bacillati</taxon>
        <taxon>Bacillota</taxon>
        <taxon>Clostridia</taxon>
        <taxon>Lachnospirales</taxon>
        <taxon>Lachnospiraceae</taxon>
        <taxon>Roseburia</taxon>
    </lineage>
</organism>
<dbReference type="PANTHER" id="PTHR11106:SF27">
    <property type="entry name" value="MACRO DOMAIN-CONTAINING PROTEIN"/>
    <property type="match status" value="1"/>
</dbReference>
<reference evidence="4 5" key="1">
    <citation type="submission" date="2020-08" db="EMBL/GenBank/DDBJ databases">
        <title>Genome public.</title>
        <authorList>
            <person name="Liu C."/>
            <person name="Sun Q."/>
        </authorList>
    </citation>
    <scope>NUCLEOTIDE SEQUENCE [LARGE SCALE GENOMIC DNA]</scope>
    <source>
        <strain evidence="4 5">NSJ-9</strain>
    </source>
</reference>
<evidence type="ECO:0000313" key="4">
    <source>
        <dbReference type="EMBL" id="MBC5685858.1"/>
    </source>
</evidence>
<dbReference type="RefSeq" id="WP_186854009.1">
    <property type="nucleotide sequence ID" value="NZ_JACOPG010000002.1"/>
</dbReference>
<comment type="caution">
    <text evidence="4">The sequence shown here is derived from an EMBL/GenBank/DDBJ whole genome shotgun (WGS) entry which is preliminary data.</text>
</comment>
<evidence type="ECO:0000259" key="2">
    <source>
        <dbReference type="PROSITE" id="PS50943"/>
    </source>
</evidence>
<dbReference type="InterPro" id="IPR002589">
    <property type="entry name" value="Macro_dom"/>
</dbReference>
<dbReference type="SUPFAM" id="SSF52949">
    <property type="entry name" value="Macro domain-like"/>
    <property type="match status" value="1"/>
</dbReference>
<name>A0ABR7GEJ1_9FIRM</name>
<dbReference type="Proteomes" id="UP000643810">
    <property type="component" value="Unassembled WGS sequence"/>
</dbReference>
<dbReference type="Pfam" id="PF01661">
    <property type="entry name" value="Macro"/>
    <property type="match status" value="1"/>
</dbReference>
<dbReference type="EMBL" id="JACOPG010000002">
    <property type="protein sequence ID" value="MBC5685858.1"/>
    <property type="molecule type" value="Genomic_DNA"/>
</dbReference>
<dbReference type="SMART" id="SM00506">
    <property type="entry name" value="A1pp"/>
    <property type="match status" value="1"/>
</dbReference>
<proteinExistence type="predicted"/>
<feature type="domain" description="HTH cro/C1-type" evidence="2">
    <location>
        <begin position="291"/>
        <end position="349"/>
    </location>
</feature>
<dbReference type="InterPro" id="IPR010982">
    <property type="entry name" value="Lambda_DNA-bd_dom_sf"/>
</dbReference>
<keyword evidence="5" id="KW-1185">Reference proteome</keyword>
<dbReference type="InterPro" id="IPR001387">
    <property type="entry name" value="Cro/C1-type_HTH"/>
</dbReference>
<feature type="compositionally biased region" description="Acidic residues" evidence="1">
    <location>
        <begin position="223"/>
        <end position="242"/>
    </location>
</feature>
<protein>
    <submittedName>
        <fullName evidence="4">Macro domain-containing protein</fullName>
    </submittedName>
</protein>
<accession>A0ABR7GEJ1</accession>
<dbReference type="PROSITE" id="PS50943">
    <property type="entry name" value="HTH_CROC1"/>
    <property type="match status" value="1"/>
</dbReference>
<feature type="region of interest" description="Disordered" evidence="1">
    <location>
        <begin position="213"/>
        <end position="244"/>
    </location>
</feature>
<dbReference type="SUPFAM" id="SSF47413">
    <property type="entry name" value="lambda repressor-like DNA-binding domains"/>
    <property type="match status" value="1"/>
</dbReference>
<dbReference type="Gene3D" id="1.10.260.40">
    <property type="entry name" value="lambda repressor-like DNA-binding domains"/>
    <property type="match status" value="1"/>
</dbReference>
<evidence type="ECO:0000256" key="1">
    <source>
        <dbReference type="SAM" id="MobiDB-lite"/>
    </source>
</evidence>
<dbReference type="CDD" id="cd00093">
    <property type="entry name" value="HTH_XRE"/>
    <property type="match status" value="1"/>
</dbReference>
<dbReference type="SMART" id="SM00530">
    <property type="entry name" value="HTH_XRE"/>
    <property type="match status" value="1"/>
</dbReference>
<dbReference type="InterPro" id="IPR043472">
    <property type="entry name" value="Macro_dom-like"/>
</dbReference>
<dbReference type="Gene3D" id="3.40.220.10">
    <property type="entry name" value="Leucine Aminopeptidase, subunit E, domain 1"/>
    <property type="match status" value="1"/>
</dbReference>